<sequence length="72" mass="7439">MSGVKPEGGGGVFDDVTDRATERRRRGSQDVVVVVVVVVEVGDDGPQATDDAVGFVDQWVQVRGAAGVSPGQ</sequence>
<name>A0ABU4CJA7_RHOJO</name>
<dbReference type="Proteomes" id="UP001185737">
    <property type="component" value="Unassembled WGS sequence"/>
</dbReference>
<reference evidence="2 3" key="1">
    <citation type="submission" date="2023-10" db="EMBL/GenBank/DDBJ databases">
        <title>Development of a sustainable strategy for remediation of hydrocarbon-contaminated territories based on the waste exchange concept.</title>
        <authorList>
            <person name="Krivoruchko A."/>
        </authorList>
    </citation>
    <scope>NUCLEOTIDE SEQUENCE [LARGE SCALE GENOMIC DNA]</scope>
    <source>
        <strain evidence="2 3">IEGM 60</strain>
    </source>
</reference>
<organism evidence="2 3">
    <name type="scientific">Rhodococcus jostii</name>
    <dbReference type="NCBI Taxonomy" id="132919"/>
    <lineage>
        <taxon>Bacteria</taxon>
        <taxon>Bacillati</taxon>
        <taxon>Actinomycetota</taxon>
        <taxon>Actinomycetes</taxon>
        <taxon>Mycobacteriales</taxon>
        <taxon>Nocardiaceae</taxon>
        <taxon>Rhodococcus</taxon>
    </lineage>
</organism>
<dbReference type="EMBL" id="JAWLKA010000014">
    <property type="protein sequence ID" value="MDV6283647.1"/>
    <property type="molecule type" value="Genomic_DNA"/>
</dbReference>
<proteinExistence type="predicted"/>
<feature type="compositionally biased region" description="Gly residues" evidence="1">
    <location>
        <begin position="1"/>
        <end position="12"/>
    </location>
</feature>
<protein>
    <submittedName>
        <fullName evidence="2">Uncharacterized protein</fullName>
    </submittedName>
</protein>
<evidence type="ECO:0000313" key="2">
    <source>
        <dbReference type="EMBL" id="MDV6283647.1"/>
    </source>
</evidence>
<evidence type="ECO:0000313" key="3">
    <source>
        <dbReference type="Proteomes" id="UP001185737"/>
    </source>
</evidence>
<feature type="region of interest" description="Disordered" evidence="1">
    <location>
        <begin position="1"/>
        <end position="27"/>
    </location>
</feature>
<dbReference type="RefSeq" id="WP_317569811.1">
    <property type="nucleotide sequence ID" value="NZ_JAWLKA010000014.1"/>
</dbReference>
<evidence type="ECO:0000256" key="1">
    <source>
        <dbReference type="SAM" id="MobiDB-lite"/>
    </source>
</evidence>
<accession>A0ABU4CJA7</accession>
<keyword evidence="3" id="KW-1185">Reference proteome</keyword>
<comment type="caution">
    <text evidence="2">The sequence shown here is derived from an EMBL/GenBank/DDBJ whole genome shotgun (WGS) entry which is preliminary data.</text>
</comment>
<gene>
    <name evidence="2" type="ORF">R3Q59_24460</name>
</gene>